<evidence type="ECO:0000259" key="6">
    <source>
        <dbReference type="Pfam" id="PF04116"/>
    </source>
</evidence>
<dbReference type="InterPro" id="IPR050307">
    <property type="entry name" value="Sterol_Desaturase_Related"/>
</dbReference>
<accession>A0A7S3PQA5</accession>
<evidence type="ECO:0000256" key="1">
    <source>
        <dbReference type="ARBA" id="ARBA00004370"/>
    </source>
</evidence>
<dbReference type="Pfam" id="PF04116">
    <property type="entry name" value="FA_hydroxylase"/>
    <property type="match status" value="1"/>
</dbReference>
<sequence>MGNFFWGLLTFYEKMPALEYFQTHLLMNMLVFAVTYTTTYLVVYVWLKDYLHLRKMNRKFPSRYLVVKEMSRCVSSVVILTVEEVVMFELWKRGYVLNNLSFSPNIWETHKFWIVTLLLLSVFWGEAHFYWTHRLLHSFPLLYKSVHKVHHESLNPDPYSGISFHPVEASLYFSALPGLSLFPGPVPSWLYRFFSWGLLVGPCFVHLSYDIPMPRFALSVSFSNPFPYVKLGFHIPDPISINVKDGRIQRNNTPVRLDELGLLSRMCYRHFIHHSKYSMYPNGRHRAYNFGGFPFWDKLCGTEYYPPA</sequence>
<feature type="transmembrane region" description="Helical" evidence="5">
    <location>
        <begin position="112"/>
        <end position="131"/>
    </location>
</feature>
<dbReference type="AlphaFoldDB" id="A0A7S3PQA5"/>
<evidence type="ECO:0000313" key="7">
    <source>
        <dbReference type="EMBL" id="CAE0447137.1"/>
    </source>
</evidence>
<proteinExistence type="predicted"/>
<comment type="subcellular location">
    <subcellularLocation>
        <location evidence="1">Membrane</location>
    </subcellularLocation>
</comment>
<gene>
    <name evidence="7" type="ORF">ASTO00021_LOCUS17117</name>
</gene>
<evidence type="ECO:0000256" key="2">
    <source>
        <dbReference type="ARBA" id="ARBA00022692"/>
    </source>
</evidence>
<evidence type="ECO:0000256" key="3">
    <source>
        <dbReference type="ARBA" id="ARBA00022989"/>
    </source>
</evidence>
<keyword evidence="2 5" id="KW-0812">Transmembrane</keyword>
<dbReference type="PANTHER" id="PTHR11863">
    <property type="entry name" value="STEROL DESATURASE"/>
    <property type="match status" value="1"/>
</dbReference>
<keyword evidence="3 5" id="KW-1133">Transmembrane helix</keyword>
<dbReference type="EMBL" id="HBIN01022279">
    <property type="protein sequence ID" value="CAE0447137.1"/>
    <property type="molecule type" value="Transcribed_RNA"/>
</dbReference>
<name>A0A7S3PQA5_9STRA</name>
<dbReference type="GO" id="GO:0008610">
    <property type="term" value="P:lipid biosynthetic process"/>
    <property type="evidence" value="ECO:0007669"/>
    <property type="project" value="InterPro"/>
</dbReference>
<dbReference type="GO" id="GO:0005506">
    <property type="term" value="F:iron ion binding"/>
    <property type="evidence" value="ECO:0007669"/>
    <property type="project" value="InterPro"/>
</dbReference>
<evidence type="ECO:0000256" key="5">
    <source>
        <dbReference type="SAM" id="Phobius"/>
    </source>
</evidence>
<dbReference type="GO" id="GO:0016020">
    <property type="term" value="C:membrane"/>
    <property type="evidence" value="ECO:0007669"/>
    <property type="project" value="UniProtKB-SubCell"/>
</dbReference>
<dbReference type="InterPro" id="IPR006694">
    <property type="entry name" value="Fatty_acid_hydroxylase"/>
</dbReference>
<reference evidence="7" key="1">
    <citation type="submission" date="2021-01" db="EMBL/GenBank/DDBJ databases">
        <authorList>
            <person name="Corre E."/>
            <person name="Pelletier E."/>
            <person name="Niang G."/>
            <person name="Scheremetjew M."/>
            <person name="Finn R."/>
            <person name="Kale V."/>
            <person name="Holt S."/>
            <person name="Cochrane G."/>
            <person name="Meng A."/>
            <person name="Brown T."/>
            <person name="Cohen L."/>
        </authorList>
    </citation>
    <scope>NUCLEOTIDE SEQUENCE</scope>
    <source>
        <strain evidence="7">GSBS06</strain>
    </source>
</reference>
<keyword evidence="4 5" id="KW-0472">Membrane</keyword>
<protein>
    <recommendedName>
        <fullName evidence="6">Fatty acid hydroxylase domain-containing protein</fullName>
    </recommendedName>
</protein>
<feature type="domain" description="Fatty acid hydroxylase" evidence="6">
    <location>
        <begin position="119"/>
        <end position="212"/>
    </location>
</feature>
<evidence type="ECO:0000256" key="4">
    <source>
        <dbReference type="ARBA" id="ARBA00023136"/>
    </source>
</evidence>
<dbReference type="GO" id="GO:0016491">
    <property type="term" value="F:oxidoreductase activity"/>
    <property type="evidence" value="ECO:0007669"/>
    <property type="project" value="InterPro"/>
</dbReference>
<organism evidence="7">
    <name type="scientific">Aplanochytrium stocchinoi</name>
    <dbReference type="NCBI Taxonomy" id="215587"/>
    <lineage>
        <taxon>Eukaryota</taxon>
        <taxon>Sar</taxon>
        <taxon>Stramenopiles</taxon>
        <taxon>Bigyra</taxon>
        <taxon>Labyrinthulomycetes</taxon>
        <taxon>Thraustochytrida</taxon>
        <taxon>Thraustochytriidae</taxon>
        <taxon>Aplanochytrium</taxon>
    </lineage>
</organism>
<feature type="transmembrane region" description="Helical" evidence="5">
    <location>
        <begin position="25"/>
        <end position="47"/>
    </location>
</feature>